<comment type="pathway">
    <text evidence="2">Nucleotide-sugar biosynthesis; UDP-N-acetyl-alpha-D-glucosamine biosynthesis; UDP-N-acetyl-alpha-D-glucosamine from N-acetyl-alpha-D-glucosamine 1-phosphate: step 1/1.</text>
</comment>
<dbReference type="OrthoDB" id="15372at2157"/>
<keyword evidence="9" id="KW-0012">Acyltransferase</keyword>
<dbReference type="Proteomes" id="UP000196084">
    <property type="component" value="Unassembled WGS sequence"/>
</dbReference>
<dbReference type="CDD" id="cd04181">
    <property type="entry name" value="NTP_transferase"/>
    <property type="match status" value="1"/>
</dbReference>
<dbReference type="Pfam" id="PF00483">
    <property type="entry name" value="NTP_transferase"/>
    <property type="match status" value="1"/>
</dbReference>
<name>A0A202EBW4_9EURY</name>
<evidence type="ECO:0000256" key="7">
    <source>
        <dbReference type="ARBA" id="ARBA00022695"/>
    </source>
</evidence>
<feature type="domain" description="Nucleotidyl transferase" evidence="12">
    <location>
        <begin position="6"/>
        <end position="234"/>
    </location>
</feature>
<feature type="domain" description="Mannose-1-phosphate guanyltransferase C-terminal" evidence="13">
    <location>
        <begin position="261"/>
        <end position="386"/>
    </location>
</feature>
<dbReference type="AlphaFoldDB" id="A0A202EBW4"/>
<keyword evidence="7" id="KW-0548">Nucleotidyltransferase</keyword>
<evidence type="ECO:0000256" key="9">
    <source>
        <dbReference type="ARBA" id="ARBA00023315"/>
    </source>
</evidence>
<dbReference type="Gene3D" id="3.90.550.10">
    <property type="entry name" value="Spore Coat Polysaccharide Biosynthesis Protein SpsA, Chain A"/>
    <property type="match status" value="1"/>
</dbReference>
<dbReference type="EC" id="2.7.7.23" evidence="4"/>
<evidence type="ECO:0000256" key="2">
    <source>
        <dbReference type="ARBA" id="ARBA00005208"/>
    </source>
</evidence>
<dbReference type="InterPro" id="IPR029044">
    <property type="entry name" value="Nucleotide-diphossugar_trans"/>
</dbReference>
<evidence type="ECO:0000313" key="14">
    <source>
        <dbReference type="EMBL" id="OVE85707.1"/>
    </source>
</evidence>
<dbReference type="InterPro" id="IPR005835">
    <property type="entry name" value="NTP_transferase_dom"/>
</dbReference>
<dbReference type="InterPro" id="IPR011004">
    <property type="entry name" value="Trimer_LpxA-like_sf"/>
</dbReference>
<comment type="caution">
    <text evidence="14">The sequence shown here is derived from an EMBL/GenBank/DDBJ whole genome shotgun (WGS) entry which is preliminary data.</text>
</comment>
<dbReference type="EMBL" id="MWPH01000001">
    <property type="protein sequence ID" value="OVE85707.1"/>
    <property type="molecule type" value="Genomic_DNA"/>
</dbReference>
<accession>A0A202EBW4</accession>
<dbReference type="InterPro" id="IPR056729">
    <property type="entry name" value="GMPPB_C"/>
</dbReference>
<evidence type="ECO:0000256" key="6">
    <source>
        <dbReference type="ARBA" id="ARBA00022679"/>
    </source>
</evidence>
<dbReference type="SUPFAM" id="SSF53448">
    <property type="entry name" value="Nucleotide-diphospho-sugar transferases"/>
    <property type="match status" value="1"/>
</dbReference>
<dbReference type="GO" id="GO:0019134">
    <property type="term" value="F:glucosamine-1-phosphate N-acetyltransferase activity"/>
    <property type="evidence" value="ECO:0007669"/>
    <property type="project" value="UniProtKB-EC"/>
</dbReference>
<dbReference type="InterPro" id="IPR050065">
    <property type="entry name" value="GlmU-like"/>
</dbReference>
<keyword evidence="6 14" id="KW-0808">Transferase</keyword>
<evidence type="ECO:0000259" key="13">
    <source>
        <dbReference type="Pfam" id="PF25087"/>
    </source>
</evidence>
<sequence>MDSISAVVLAGGEGSRLRPLTHYRPKPLLPAATTPILEHVFDQLIEAGVTDITVVVGYKRQRVQSHFGSTYRNIPLTYVTQDHQFGSGHALLAADGTVEGPMLVVNGDQFVESAIIEDVLEAHDGDNAVATLGVLNRMDLDPYGGVVLEDETVTAVVENPDDDRSYRLNAGVYVFESEIFEAIRDAESRAGEQSLTDGIAELLDHGEPVRGTVSDGVWVDATYPWDLLDVSFELLESGVVDEKRAAPVAETATVHESAVIRDPVVIAPDCEVGAGAVVGPFTCLGENATVGSNAVVERSVIDSDTRIGANATVIDCVTGVGVTIGNGTAIPGGPGDVRVGDRIFEGERLCALLGDRVMDRGGSTYVPGAVIGPDVSVEAGATVHGTIAEDTEVRS</sequence>
<comment type="pathway">
    <text evidence="1">Nucleotide-sugar biosynthesis; UDP-N-acetyl-alpha-D-glucosamine biosynthesis; N-acetyl-alpha-D-glucosamine 1-phosphate from alpha-D-glucosamine 6-phosphate (route II): step 2/2.</text>
</comment>
<dbReference type="RefSeq" id="WP_087713877.1">
    <property type="nucleotide sequence ID" value="NZ_MWPH01000001.1"/>
</dbReference>
<comment type="catalytic activity">
    <reaction evidence="10">
        <text>alpha-D-glucosamine 1-phosphate + acetyl-CoA = N-acetyl-alpha-D-glucosamine 1-phosphate + CoA + H(+)</text>
        <dbReference type="Rhea" id="RHEA:13725"/>
        <dbReference type="ChEBI" id="CHEBI:15378"/>
        <dbReference type="ChEBI" id="CHEBI:57287"/>
        <dbReference type="ChEBI" id="CHEBI:57288"/>
        <dbReference type="ChEBI" id="CHEBI:57776"/>
        <dbReference type="ChEBI" id="CHEBI:58516"/>
        <dbReference type="EC" id="2.3.1.157"/>
    </reaction>
</comment>
<evidence type="ECO:0000256" key="11">
    <source>
        <dbReference type="ARBA" id="ARBA00048493"/>
    </source>
</evidence>
<organism evidence="14 15">
    <name type="scientific">Natronolimnobius baerhuensis</name>
    <dbReference type="NCBI Taxonomy" id="253108"/>
    <lineage>
        <taxon>Archaea</taxon>
        <taxon>Methanobacteriati</taxon>
        <taxon>Methanobacteriota</taxon>
        <taxon>Stenosarchaea group</taxon>
        <taxon>Halobacteria</taxon>
        <taxon>Halobacteriales</taxon>
        <taxon>Natrialbaceae</taxon>
        <taxon>Natronolimnobius</taxon>
    </lineage>
</organism>
<evidence type="ECO:0000256" key="1">
    <source>
        <dbReference type="ARBA" id="ARBA00005166"/>
    </source>
</evidence>
<evidence type="ECO:0000259" key="12">
    <source>
        <dbReference type="Pfam" id="PF00483"/>
    </source>
</evidence>
<dbReference type="Gene3D" id="2.160.10.10">
    <property type="entry name" value="Hexapeptide repeat proteins"/>
    <property type="match status" value="1"/>
</dbReference>
<dbReference type="PANTHER" id="PTHR43584:SF8">
    <property type="entry name" value="N-ACETYLMURAMATE ALPHA-1-PHOSPHATE URIDYLYLTRANSFERASE"/>
    <property type="match status" value="1"/>
</dbReference>
<keyword evidence="8" id="KW-0511">Multifunctional enzyme</keyword>
<proteinExistence type="predicted"/>
<evidence type="ECO:0000256" key="5">
    <source>
        <dbReference type="ARBA" id="ARBA00013414"/>
    </source>
</evidence>
<reference evidence="14 15" key="1">
    <citation type="submission" date="2017-02" db="EMBL/GenBank/DDBJ databases">
        <title>Natronthermophilus aegyptiacus gen. nov.,sp. nov., an aerobic, extremely halophilic alkalithermophilic archaeon isolated from the athalassohaline Wadi An Natrun, Egypt.</title>
        <authorList>
            <person name="Zhao B."/>
        </authorList>
    </citation>
    <scope>NUCLEOTIDE SEQUENCE [LARGE SCALE GENOMIC DNA]</scope>
    <source>
        <strain evidence="14 15">CGMCC 1.3597</strain>
    </source>
</reference>
<dbReference type="GO" id="GO:0003977">
    <property type="term" value="F:UDP-N-acetylglucosamine diphosphorylase activity"/>
    <property type="evidence" value="ECO:0007669"/>
    <property type="project" value="UniProtKB-EC"/>
</dbReference>
<dbReference type="PANTHER" id="PTHR43584">
    <property type="entry name" value="NUCLEOTIDYL TRANSFERASE"/>
    <property type="match status" value="1"/>
</dbReference>
<gene>
    <name evidence="14" type="ORF">B2G88_02500</name>
</gene>
<dbReference type="Pfam" id="PF25087">
    <property type="entry name" value="GMPPB_C"/>
    <property type="match status" value="1"/>
</dbReference>
<dbReference type="EC" id="2.3.1.157" evidence="3"/>
<protein>
    <recommendedName>
        <fullName evidence="5">Bifunctional protein GlmU</fullName>
        <ecNumber evidence="3">2.3.1.157</ecNumber>
        <ecNumber evidence="4">2.7.7.23</ecNumber>
    </recommendedName>
</protein>
<evidence type="ECO:0000256" key="8">
    <source>
        <dbReference type="ARBA" id="ARBA00023268"/>
    </source>
</evidence>
<dbReference type="SUPFAM" id="SSF51161">
    <property type="entry name" value="Trimeric LpxA-like enzymes"/>
    <property type="match status" value="1"/>
</dbReference>
<evidence type="ECO:0000256" key="10">
    <source>
        <dbReference type="ARBA" id="ARBA00048247"/>
    </source>
</evidence>
<evidence type="ECO:0000256" key="4">
    <source>
        <dbReference type="ARBA" id="ARBA00012457"/>
    </source>
</evidence>
<evidence type="ECO:0000256" key="3">
    <source>
        <dbReference type="ARBA" id="ARBA00012225"/>
    </source>
</evidence>
<evidence type="ECO:0000313" key="15">
    <source>
        <dbReference type="Proteomes" id="UP000196084"/>
    </source>
</evidence>
<keyword evidence="15" id="KW-1185">Reference proteome</keyword>
<comment type="catalytic activity">
    <reaction evidence="11">
        <text>N-acetyl-alpha-D-glucosamine 1-phosphate + UTP + H(+) = UDP-N-acetyl-alpha-D-glucosamine + diphosphate</text>
        <dbReference type="Rhea" id="RHEA:13509"/>
        <dbReference type="ChEBI" id="CHEBI:15378"/>
        <dbReference type="ChEBI" id="CHEBI:33019"/>
        <dbReference type="ChEBI" id="CHEBI:46398"/>
        <dbReference type="ChEBI" id="CHEBI:57705"/>
        <dbReference type="ChEBI" id="CHEBI:57776"/>
        <dbReference type="EC" id="2.7.7.23"/>
    </reaction>
</comment>